<feature type="domain" description="Carbohydrate kinase PfkB" evidence="4">
    <location>
        <begin position="284"/>
        <end position="331"/>
    </location>
</feature>
<name>A0A2G4YQU5_9PROT</name>
<dbReference type="Proteomes" id="UP000229730">
    <property type="component" value="Unassembled WGS sequence"/>
</dbReference>
<sequence>MNNSMHYLMDYEDGIRVAAFGEIMLRLKSPGHERLMQSGTLEASFGGSEYNVLASLAQFGLRCKLVSQVPENDIGAACLGDIRSFGIETSDIRRHDARMGQYFLESGSNQRSGKVIYDRKGSAFAHFQKNDITWEDALADSQWFLVSGITPALSGELAEMTLEAIRVAKACGLTVVFDFNYRESLWRDNRLDAPDIMRKIVQHVDVLMASERDCMLCLDVSVGDTSPDGQGRNYALTEKMFERYPNLKVMSSTFRDVISADHHNLSAGLRDRSGYYVSRNFSLQNIVDRIGAGDAFAAGLIYGLMKNQGGQKALDFATAAACLKHSIPGDINRVTRKEIVDLLGGEFMGQVKR</sequence>
<protein>
    <submittedName>
        <fullName evidence="5">2-dehydro-3-deoxygluconokinase</fullName>
    </submittedName>
</protein>
<evidence type="ECO:0000313" key="6">
    <source>
        <dbReference type="Proteomes" id="UP000229730"/>
    </source>
</evidence>
<dbReference type="GO" id="GO:0016301">
    <property type="term" value="F:kinase activity"/>
    <property type="evidence" value="ECO:0007669"/>
    <property type="project" value="UniProtKB-KW"/>
</dbReference>
<comment type="similarity">
    <text evidence="1">Belongs to the carbohydrate kinase PfkB family.</text>
</comment>
<organism evidence="5 6">
    <name type="scientific">Paremcibacter congregatus</name>
    <dbReference type="NCBI Taxonomy" id="2043170"/>
    <lineage>
        <taxon>Bacteria</taxon>
        <taxon>Pseudomonadati</taxon>
        <taxon>Pseudomonadota</taxon>
        <taxon>Alphaproteobacteria</taxon>
        <taxon>Emcibacterales</taxon>
        <taxon>Emcibacteraceae</taxon>
        <taxon>Paremcibacter</taxon>
    </lineage>
</organism>
<dbReference type="AlphaFoldDB" id="A0A2G4YQU5"/>
<evidence type="ECO:0000256" key="3">
    <source>
        <dbReference type="ARBA" id="ARBA00022777"/>
    </source>
</evidence>
<feature type="domain" description="Carbohydrate kinase PfkB" evidence="4">
    <location>
        <begin position="16"/>
        <end position="214"/>
    </location>
</feature>
<accession>A0A2G4YQU5</accession>
<dbReference type="InParanoid" id="A0A2G4YQU5"/>
<dbReference type="SUPFAM" id="SSF53613">
    <property type="entry name" value="Ribokinase-like"/>
    <property type="match status" value="1"/>
</dbReference>
<dbReference type="Pfam" id="PF00294">
    <property type="entry name" value="PfkB"/>
    <property type="match status" value="2"/>
</dbReference>
<evidence type="ECO:0000313" key="5">
    <source>
        <dbReference type="EMBL" id="PHZ84688.1"/>
    </source>
</evidence>
<reference evidence="5 6" key="1">
    <citation type="submission" date="2017-10" db="EMBL/GenBank/DDBJ databases">
        <title>Frigbacter circumglobatus gen. nov. sp. nov., isolated from sediment cultured in situ.</title>
        <authorList>
            <person name="Zhao Z."/>
        </authorList>
    </citation>
    <scope>NUCLEOTIDE SEQUENCE [LARGE SCALE GENOMIC DNA]</scope>
    <source>
        <strain evidence="5 6">ZYL</strain>
    </source>
</reference>
<evidence type="ECO:0000259" key="4">
    <source>
        <dbReference type="Pfam" id="PF00294"/>
    </source>
</evidence>
<dbReference type="OrthoDB" id="9776822at2"/>
<dbReference type="CDD" id="cd01166">
    <property type="entry name" value="KdgK"/>
    <property type="match status" value="1"/>
</dbReference>
<dbReference type="RefSeq" id="WP_099472928.1">
    <property type="nucleotide sequence ID" value="NZ_CP041025.1"/>
</dbReference>
<dbReference type="InterPro" id="IPR011611">
    <property type="entry name" value="PfkB_dom"/>
</dbReference>
<keyword evidence="6" id="KW-1185">Reference proteome</keyword>
<dbReference type="InterPro" id="IPR029056">
    <property type="entry name" value="Ribokinase-like"/>
</dbReference>
<keyword evidence="2" id="KW-0808">Transferase</keyword>
<comment type="caution">
    <text evidence="5">The sequence shown here is derived from an EMBL/GenBank/DDBJ whole genome shotgun (WGS) entry which is preliminary data.</text>
</comment>
<dbReference type="PANTHER" id="PTHR43320:SF2">
    <property type="entry name" value="2-DEHYDRO-3-DEOXYGLUCONOKINASE_2-DEHYDRO-3-DEOXYGALACTONOKINASE"/>
    <property type="match status" value="1"/>
</dbReference>
<dbReference type="PANTHER" id="PTHR43320">
    <property type="entry name" value="SUGAR KINASE"/>
    <property type="match status" value="1"/>
</dbReference>
<dbReference type="FunCoup" id="A0A2G4YQU5">
    <property type="interactions" value="272"/>
</dbReference>
<dbReference type="EMBL" id="PDEM01000023">
    <property type="protein sequence ID" value="PHZ84688.1"/>
    <property type="molecule type" value="Genomic_DNA"/>
</dbReference>
<proteinExistence type="inferred from homology"/>
<keyword evidence="3 5" id="KW-0418">Kinase</keyword>
<dbReference type="InterPro" id="IPR052700">
    <property type="entry name" value="Carb_kinase_PfkB-like"/>
</dbReference>
<evidence type="ECO:0000256" key="1">
    <source>
        <dbReference type="ARBA" id="ARBA00010688"/>
    </source>
</evidence>
<dbReference type="Gene3D" id="3.40.1190.20">
    <property type="match status" value="1"/>
</dbReference>
<evidence type="ECO:0000256" key="2">
    <source>
        <dbReference type="ARBA" id="ARBA00022679"/>
    </source>
</evidence>
<gene>
    <name evidence="5" type="ORF">CRD36_10390</name>
</gene>